<evidence type="ECO:0000256" key="7">
    <source>
        <dbReference type="ARBA" id="ARBA00022723"/>
    </source>
</evidence>
<dbReference type="SMART" id="SM00049">
    <property type="entry name" value="DEP"/>
    <property type="match status" value="1"/>
</dbReference>
<comment type="subunit">
    <text evidence="22">Component of the PI(3,5)P2 regulatory complex/PAS complex, at least composed of PIKFYVE, FIG4 and VAC14. VAC14 nucleates the assembly of the complex and serves as a scaffold by pentamerizing into a star-shaped structure, which can bind a single copy each of PIKFYVE and FIG4 and coordinates their activities. Interacts (via chaperonin-like domain) with RABEPK; the interaction recruits RABEPK to the endosomal membrane. Interacts with SPAG9. Interacts with EGFR.</text>
</comment>
<dbReference type="GO" id="GO:0030670">
    <property type="term" value="C:phagocytic vesicle membrane"/>
    <property type="evidence" value="ECO:0007669"/>
    <property type="project" value="UniProtKB-SubCell"/>
</dbReference>
<evidence type="ECO:0000256" key="29">
    <source>
        <dbReference type="PROSITE-ProRule" id="PRU00781"/>
    </source>
</evidence>
<dbReference type="Pfam" id="PF00118">
    <property type="entry name" value="Cpn60_TCP1"/>
    <property type="match status" value="1"/>
</dbReference>
<evidence type="ECO:0000256" key="5">
    <source>
        <dbReference type="ARBA" id="ARBA00022553"/>
    </source>
</evidence>
<dbReference type="FunFam" id="3.30.800.10:FF:000004">
    <property type="entry name" value="1-phosphatidylinositol 3-phosphate 5-kinase isoform X1"/>
    <property type="match status" value="1"/>
</dbReference>
<dbReference type="InterPro" id="IPR043548">
    <property type="entry name" value="PIKfyve"/>
</dbReference>
<dbReference type="PANTHER" id="PTHR46715:SF1">
    <property type="entry name" value="1-PHOSPHATIDYLINOSITOL 3-PHOSPHATE 5-KINASE"/>
    <property type="match status" value="1"/>
</dbReference>
<feature type="region of interest" description="Disordered" evidence="30">
    <location>
        <begin position="266"/>
        <end position="330"/>
    </location>
</feature>
<keyword evidence="13 29" id="KW-0067">ATP-binding</keyword>
<evidence type="ECO:0000256" key="12">
    <source>
        <dbReference type="ARBA" id="ARBA00022833"/>
    </source>
</evidence>
<dbReference type="GO" id="GO:0030593">
    <property type="term" value="P:neutrophil chemotaxis"/>
    <property type="evidence" value="ECO:0007669"/>
    <property type="project" value="TreeGrafter"/>
</dbReference>
<proteinExistence type="predicted"/>
<protein>
    <recommendedName>
        <fullName evidence="23">1-phosphatidylinositol 3-phosphate 5-kinase</fullName>
        <ecNumber evidence="3">2.7.1.150</ecNumber>
        <ecNumber evidence="4">2.7.11.1</ecNumber>
    </recommendedName>
    <alternativeName>
        <fullName evidence="26">FYVE finger-containing phosphoinositide kinase</fullName>
    </alternativeName>
    <alternativeName>
        <fullName evidence="27">PIKfyve</fullName>
    </alternativeName>
    <alternativeName>
        <fullName evidence="25">Phosphatidylinositol 3-phosphate 5-kinase type III</fullName>
    </alternativeName>
    <alternativeName>
        <fullName evidence="24">Serine-protein kinase PIKFYVE</fullName>
    </alternativeName>
</protein>
<dbReference type="InterPro" id="IPR013083">
    <property type="entry name" value="Znf_RING/FYVE/PHD"/>
</dbReference>
<evidence type="ECO:0000313" key="34">
    <source>
        <dbReference type="Ensembl" id="ENSSGRP00000107546.1"/>
    </source>
</evidence>
<dbReference type="InterPro" id="IPR036388">
    <property type="entry name" value="WH-like_DNA-bd_sf"/>
</dbReference>
<feature type="compositionally biased region" description="Basic and acidic residues" evidence="30">
    <location>
        <begin position="80"/>
        <end position="93"/>
    </location>
</feature>
<dbReference type="PROSITE" id="PS50186">
    <property type="entry name" value="DEP"/>
    <property type="match status" value="1"/>
</dbReference>
<comment type="catalytic activity">
    <reaction evidence="19">
        <text>L-seryl-[protein] + ATP = O-phospho-L-seryl-[protein] + ADP + H(+)</text>
        <dbReference type="Rhea" id="RHEA:17989"/>
        <dbReference type="Rhea" id="RHEA-COMP:9863"/>
        <dbReference type="Rhea" id="RHEA-COMP:11604"/>
        <dbReference type="ChEBI" id="CHEBI:15378"/>
        <dbReference type="ChEBI" id="CHEBI:29999"/>
        <dbReference type="ChEBI" id="CHEBI:30616"/>
        <dbReference type="ChEBI" id="CHEBI:83421"/>
        <dbReference type="ChEBI" id="CHEBI:456216"/>
        <dbReference type="EC" id="2.7.11.1"/>
    </reaction>
    <physiologicalReaction direction="left-to-right" evidence="19">
        <dbReference type="Rhea" id="RHEA:17990"/>
    </physiologicalReaction>
</comment>
<gene>
    <name evidence="34" type="primary">pikfyve</name>
</gene>
<keyword evidence="11 29" id="KW-0418">Kinase</keyword>
<evidence type="ECO:0000256" key="13">
    <source>
        <dbReference type="ARBA" id="ARBA00022840"/>
    </source>
</evidence>
<sequence length="1895" mass="215844">MAAEDKASSSSEQPLSPTSPSHLTHFKPLTPEQDEPPLRSAYSSFVSLFRFSKVMEKSQSASSSPQGPRHNWASPSHSIHGSETHRKHSELLRRTSTASEGRRKSEAPLGSHDPRTAVQLRTALKRLKEIMEGKSQDSDLKQYWMPDSQCKECYDCNEKFTTFRRRHHCRLCGQIFCSRCCNQEIPGKFMGYTGDLRACTYCRKIALSYAHSADSSSIGEDLSALSDSPCSVCVLEPTEPRTPVGGRKSSRNIFLEEDLAWQSHQESQNSGLSSRLTAVQEDMGKSPARKRSASVTNLSLDRSGSSMVPAYESSVSPQNSRALSKTDHSEEERKILLDSSQLKDLWKKICHNNTGMEFQDHRYWLRTYPNCIVGKELVNWLLRNGTISTRAQAIAIGQALVDGRWFDCVTHHDQIFRDEYALYRPLQSTEFSETPSPDSDSVNSLEGHSEPSWFKDIKFDDSDTEQLADENEYVTPNGGQHISISDAFIKESLFNRRVEEKAKEMLFTPLGWHHSSLDQLREENGEKKAMERLLSANHSHMMALLQQLLYSESLSLSWRDIIVPVVRQVVQTVRPDVRNCDDDMDIRQFVHIKKIPGGKKFDSAVVNGFVCTKNIAHKKMNPYIKNPKILLLKCSIEYLYREETKFTCIDPIVLQEHEFLKNYVQRIADVRPNLVLVEKTVSRIAQDMLLEHGISLVINVKPQVLDRVSRMTQGDLVISMDQLLTKPRLGTCHKFYLHSFQLPNNEMKSLMFFDGCPPQLGCTIKLRGASEYELARVKEIIIFMVCVAYHSQLEISFLMDEFAMPPSLAESSSFPCLLESTTLEEEDETGGERESQDNDGSTLGDENLTLLPEGDFEPGHQEVIKEVFKGSARLFRDPLQDDTGLFVTEHVASSDDRLKSISALFKQELKDIILCISPFITFREPYLLTAAGLHCPSRDYFPEQVYLSPLLNKDSKELDGRRKRQLLKESGPSSVSLTNGTVSHQRTIQILPCHNLTGARIVEHLGSSHELARMLADYRAQGGRIRQREGMQFREAPPTKVQIKSDSEEDKVVGLNEMTWATKVRLDCLNPINHQRLCVLFSSSSEQSNNAPNPCVSPWIVTMEFYGKNDLTLGVFLERYCFRPSYQCPSMYCETPMVHHIRRFVHGNGCVQIVLKELDSPVPGYQHTILNYSWCRVCKQVTPVVPLSNDSWSMSFAKYLELRFYGNQYTRRANAEPCGHFIHKDYHQYFSYNQMVASFSYIPVRLFEICLPPPKIIIRNQGPSKANLQQDLKDFSHKVAQVYLAIDDRLTSLKTDTFSKTREEKMEDMFAQKDMEESELRGWIEKLQVRLQTIAMDSPQQLQAVLESVVVKKQGLCETLQSWNNRLQDLFQQEKGRKRLSVPPSPGRHRQATLDESKTSAMESSPRNPSPVVPNGEKEDRHLNTFPSSSGSSSLLQLPSPAEQALDVITSGPSFPDQDSVSITEDMFEGHLLGSNDSQVKEKSTMKTILANLLPGNSYNPIPLPFDPDKHYLMYEHERVPIAVCEREPSSIIAFALSCKEYKTALEELTKTTAKTGADDISQAIRYIKHSFPHRLYFLCVYCYLLIIIVVMHKMKNINTFENHTYNAEFSDANAKFYCRIYYAEEFHKMREEIMESSEDDFVRSLSRCVNWQARGGKSGAVFYATEDDRFILKQMPRLEVQSFLDFAPHYFTYITGAVQQKRPTALAKILGVYRIGYKNSQNNTEKKLDLLVMENLFYGRKMAQVFDLKGSLRNRNVKTELGKESCEVVLLDENLLKLVHDNPLYIRSHCKAILRAAILSDAHFLSSHLIIDYSLLVGRDDATKELVVGIIDYIRTFTWDKKLEMVVKSTGILGGQGKMPTVVSPELYRARFCEAMDKYFLMVPDHWTGLGLNC</sequence>
<dbReference type="Gene3D" id="3.30.40.10">
    <property type="entry name" value="Zinc/RING finger domain, C3HC4 (zinc finger)"/>
    <property type="match status" value="1"/>
</dbReference>
<feature type="domain" description="FYVE-type" evidence="31">
    <location>
        <begin position="147"/>
        <end position="207"/>
    </location>
</feature>
<reference evidence="34" key="2">
    <citation type="submission" date="2025-09" db="UniProtKB">
        <authorList>
            <consortium name="Ensembl"/>
        </authorList>
    </citation>
    <scope>IDENTIFICATION</scope>
</reference>
<evidence type="ECO:0000259" key="31">
    <source>
        <dbReference type="PROSITE" id="PS50178"/>
    </source>
</evidence>
<dbReference type="FunFam" id="3.30.40.10:FF:000057">
    <property type="entry name" value="1-phosphatidylinositol 3-phosphate 5-kinase isoform X1"/>
    <property type="match status" value="1"/>
</dbReference>
<dbReference type="EC" id="2.7.1.150" evidence="3"/>
<dbReference type="GO" id="GO:0046488">
    <property type="term" value="P:phosphatidylinositol metabolic process"/>
    <property type="evidence" value="ECO:0007669"/>
    <property type="project" value="UniProtKB-UniRule"/>
</dbReference>
<dbReference type="InterPro" id="IPR036390">
    <property type="entry name" value="WH_DNA-bd_sf"/>
</dbReference>
<dbReference type="GO" id="GO:0090385">
    <property type="term" value="P:phagosome-lysosome fusion"/>
    <property type="evidence" value="ECO:0007669"/>
    <property type="project" value="UniProtKB-ARBA"/>
</dbReference>
<evidence type="ECO:0000256" key="25">
    <source>
        <dbReference type="ARBA" id="ARBA00077223"/>
    </source>
</evidence>
<evidence type="ECO:0000256" key="1">
    <source>
        <dbReference type="ARBA" id="ARBA00004220"/>
    </source>
</evidence>
<evidence type="ECO:0000256" key="3">
    <source>
        <dbReference type="ARBA" id="ARBA00012009"/>
    </source>
</evidence>
<organism evidence="34 35">
    <name type="scientific">Sinocyclocheilus grahami</name>
    <name type="common">Dianchi golden-line fish</name>
    <name type="synonym">Barbus grahami</name>
    <dbReference type="NCBI Taxonomy" id="75366"/>
    <lineage>
        <taxon>Eukaryota</taxon>
        <taxon>Metazoa</taxon>
        <taxon>Chordata</taxon>
        <taxon>Craniata</taxon>
        <taxon>Vertebrata</taxon>
        <taxon>Euteleostomi</taxon>
        <taxon>Actinopterygii</taxon>
        <taxon>Neopterygii</taxon>
        <taxon>Teleostei</taxon>
        <taxon>Ostariophysi</taxon>
        <taxon>Cypriniformes</taxon>
        <taxon>Cyprinidae</taxon>
        <taxon>Cyprininae</taxon>
        <taxon>Sinocyclocheilus</taxon>
    </lineage>
</organism>
<feature type="compositionally biased region" description="Polar residues" evidence="30">
    <location>
        <begin position="293"/>
        <end position="306"/>
    </location>
</feature>
<dbReference type="InterPro" id="IPR011011">
    <property type="entry name" value="Znf_FYVE_PHD"/>
</dbReference>
<dbReference type="FunFam" id="3.50.7.10:FF:000007">
    <property type="entry name" value="1-phosphatidylinositol 3-phosphate 5-kinase isoform X1"/>
    <property type="match status" value="1"/>
</dbReference>
<feature type="domain" description="PIPK" evidence="33">
    <location>
        <begin position="1553"/>
        <end position="1881"/>
    </location>
</feature>
<dbReference type="GO" id="GO:0000285">
    <property type="term" value="F:1-phosphatidylinositol-3-phosphate 5-kinase activity"/>
    <property type="evidence" value="ECO:0007669"/>
    <property type="project" value="UniProtKB-EC"/>
</dbReference>
<dbReference type="CDD" id="cd03334">
    <property type="entry name" value="Fab1_TCP"/>
    <property type="match status" value="1"/>
</dbReference>
<feature type="compositionally biased region" description="Low complexity" evidence="30">
    <location>
        <begin position="1427"/>
        <end position="1437"/>
    </location>
</feature>
<keyword evidence="9" id="KW-0967">Endosome</keyword>
<evidence type="ECO:0000256" key="21">
    <source>
        <dbReference type="ARBA" id="ARBA00052820"/>
    </source>
</evidence>
<dbReference type="Proteomes" id="UP000472262">
    <property type="component" value="Unassembled WGS sequence"/>
</dbReference>
<keyword evidence="6 29" id="KW-0808">Transferase</keyword>
<dbReference type="Pfam" id="PF00610">
    <property type="entry name" value="DEP"/>
    <property type="match status" value="1"/>
</dbReference>
<evidence type="ECO:0000256" key="27">
    <source>
        <dbReference type="ARBA" id="ARBA00081348"/>
    </source>
</evidence>
<evidence type="ECO:0000256" key="8">
    <source>
        <dbReference type="ARBA" id="ARBA00022741"/>
    </source>
</evidence>
<dbReference type="InterPro" id="IPR017455">
    <property type="entry name" value="Znf_FYVE-rel"/>
</dbReference>
<feature type="compositionally biased region" description="Low complexity" evidence="30">
    <location>
        <begin position="8"/>
        <end position="21"/>
    </location>
</feature>
<evidence type="ECO:0000259" key="33">
    <source>
        <dbReference type="PROSITE" id="PS51455"/>
    </source>
</evidence>
<dbReference type="GO" id="GO:0031902">
    <property type="term" value="C:late endosome membrane"/>
    <property type="evidence" value="ECO:0007669"/>
    <property type="project" value="UniProtKB-SubCell"/>
</dbReference>
<dbReference type="Gene3D" id="3.50.7.10">
    <property type="entry name" value="GroEL"/>
    <property type="match status" value="1"/>
</dbReference>
<evidence type="ECO:0000256" key="14">
    <source>
        <dbReference type="ARBA" id="ARBA00022990"/>
    </source>
</evidence>
<evidence type="ECO:0000256" key="23">
    <source>
        <dbReference type="ARBA" id="ARBA00071350"/>
    </source>
</evidence>
<evidence type="ECO:0000256" key="9">
    <source>
        <dbReference type="ARBA" id="ARBA00022753"/>
    </source>
</evidence>
<evidence type="ECO:0000256" key="18">
    <source>
        <dbReference type="ARBA" id="ARBA00046301"/>
    </source>
</evidence>
<evidence type="ECO:0000259" key="32">
    <source>
        <dbReference type="PROSITE" id="PS50186"/>
    </source>
</evidence>
<dbReference type="InterPro" id="IPR000591">
    <property type="entry name" value="DEP_dom"/>
</dbReference>
<dbReference type="InterPro" id="IPR037378">
    <property type="entry name" value="PIKfyve_DEP"/>
</dbReference>
<dbReference type="Pfam" id="PF01363">
    <property type="entry name" value="FYVE"/>
    <property type="match status" value="1"/>
</dbReference>
<dbReference type="PANTHER" id="PTHR46715">
    <property type="entry name" value="1-PHOSPHATIDYLINOSITOL 3-PHOSPHATE 5-KINASE"/>
    <property type="match status" value="1"/>
</dbReference>
<feature type="compositionally biased region" description="Polar residues" evidence="30">
    <location>
        <begin position="313"/>
        <end position="323"/>
    </location>
</feature>
<dbReference type="CDD" id="cd17300">
    <property type="entry name" value="PIPKc_PIKfyve"/>
    <property type="match status" value="1"/>
</dbReference>
<dbReference type="GO" id="GO:0016308">
    <property type="term" value="F:1-phosphatidylinositol-4-phosphate 5-kinase activity"/>
    <property type="evidence" value="ECO:0007669"/>
    <property type="project" value="UniProtKB-ARBA"/>
</dbReference>
<evidence type="ECO:0000256" key="20">
    <source>
        <dbReference type="ARBA" id="ARBA00050945"/>
    </source>
</evidence>
<dbReference type="Ensembl" id="ENSSGRT00000114268.1">
    <property type="protein sequence ID" value="ENSSGRP00000107546.1"/>
    <property type="gene ID" value="ENSSGRG00000052700.1"/>
</dbReference>
<feature type="domain" description="DEP" evidence="32">
    <location>
        <begin position="352"/>
        <end position="427"/>
    </location>
</feature>
<keyword evidence="5" id="KW-0597">Phosphoprotein</keyword>
<dbReference type="GO" id="GO:0035556">
    <property type="term" value="P:intracellular signal transduction"/>
    <property type="evidence" value="ECO:0007669"/>
    <property type="project" value="InterPro"/>
</dbReference>
<keyword evidence="14" id="KW-0007">Acetylation</keyword>
<dbReference type="InterPro" id="IPR000306">
    <property type="entry name" value="Znf_FYVE"/>
</dbReference>
<dbReference type="GO" id="GO:0004674">
    <property type="term" value="F:protein serine/threonine kinase activity"/>
    <property type="evidence" value="ECO:0007669"/>
    <property type="project" value="UniProtKB-EC"/>
</dbReference>
<keyword evidence="17" id="KW-0968">Cytoplasmic vesicle</keyword>
<comment type="catalytic activity">
    <reaction evidence="21">
        <text>a 1,2-diacyl-sn-glycero-3-phospho-(1D-myo-inositol-3-phosphate) + ATP = a 1,2-diacyl-sn-glycero-3-phospho-(1D-myo-inositol-3,5-bisphosphate) + ADP + H(+)</text>
        <dbReference type="Rhea" id="RHEA:13609"/>
        <dbReference type="ChEBI" id="CHEBI:15378"/>
        <dbReference type="ChEBI" id="CHEBI:30616"/>
        <dbReference type="ChEBI" id="CHEBI:57923"/>
        <dbReference type="ChEBI" id="CHEBI:58088"/>
        <dbReference type="ChEBI" id="CHEBI:456216"/>
        <dbReference type="EC" id="2.7.1.150"/>
    </reaction>
    <physiologicalReaction direction="left-to-right" evidence="21">
        <dbReference type="Rhea" id="RHEA:13610"/>
    </physiologicalReaction>
</comment>
<evidence type="ECO:0000256" key="4">
    <source>
        <dbReference type="ARBA" id="ARBA00012513"/>
    </source>
</evidence>
<evidence type="ECO:0000256" key="2">
    <source>
        <dbReference type="ARBA" id="ARBA00004633"/>
    </source>
</evidence>
<comment type="subcellular location">
    <subcellularLocation>
        <location evidence="18">Cytoplasmic vesicle</location>
        <location evidence="18">Phagosome membrane</location>
        <topology evidence="18">Peripheral membrane protein</topology>
    </subcellularLocation>
    <subcellularLocation>
        <location evidence="1">Early endosome membrane</location>
        <topology evidence="1">Peripheral membrane protein</topology>
    </subcellularLocation>
    <subcellularLocation>
        <location evidence="2">Late endosome membrane</location>
        <topology evidence="2">Peripheral membrane protein</topology>
    </subcellularLocation>
</comment>
<evidence type="ECO:0000256" key="19">
    <source>
        <dbReference type="ARBA" id="ARBA00048977"/>
    </source>
</evidence>
<dbReference type="InterPro" id="IPR027484">
    <property type="entry name" value="PInositol-4-P-5-kinase_N"/>
</dbReference>
<feature type="compositionally biased region" description="Polar residues" evidence="30">
    <location>
        <begin position="266"/>
        <end position="277"/>
    </location>
</feature>
<dbReference type="EC" id="2.7.11.1" evidence="4"/>
<dbReference type="InterPro" id="IPR027483">
    <property type="entry name" value="PInositol-4-P-4/5-kinase_C_sf"/>
</dbReference>
<evidence type="ECO:0000313" key="35">
    <source>
        <dbReference type="Proteomes" id="UP000472262"/>
    </source>
</evidence>
<dbReference type="Gene3D" id="3.30.800.10">
    <property type="entry name" value="Phosphatidylinositol Phosphate Kinase II Beta"/>
    <property type="match status" value="1"/>
</dbReference>
<feature type="compositionally biased region" description="Polar residues" evidence="30">
    <location>
        <begin position="57"/>
        <end position="66"/>
    </location>
</feature>
<dbReference type="PROSITE" id="PS51455">
    <property type="entry name" value="PIPK"/>
    <property type="match status" value="1"/>
</dbReference>
<dbReference type="GO" id="GO:0052810">
    <property type="term" value="F:1-phosphatidylinositol-5-kinase activity"/>
    <property type="evidence" value="ECO:0007669"/>
    <property type="project" value="TreeGrafter"/>
</dbReference>
<feature type="region of interest" description="Disordered" evidence="30">
    <location>
        <begin position="1376"/>
        <end position="1437"/>
    </location>
</feature>
<dbReference type="SMART" id="SM00330">
    <property type="entry name" value="PIPKc"/>
    <property type="match status" value="1"/>
</dbReference>
<evidence type="ECO:0000256" key="11">
    <source>
        <dbReference type="ARBA" id="ARBA00022777"/>
    </source>
</evidence>
<evidence type="ECO:0000256" key="16">
    <source>
        <dbReference type="ARBA" id="ARBA00023136"/>
    </source>
</evidence>
<dbReference type="FunFam" id="1.10.10.10:FF:000206">
    <property type="entry name" value="1-phosphatidylinositol 3-phosphate 5-kinase isoform X1"/>
    <property type="match status" value="1"/>
</dbReference>
<evidence type="ECO:0000256" key="28">
    <source>
        <dbReference type="PROSITE-ProRule" id="PRU00091"/>
    </source>
</evidence>
<evidence type="ECO:0000256" key="17">
    <source>
        <dbReference type="ARBA" id="ARBA00023329"/>
    </source>
</evidence>
<dbReference type="CDD" id="cd15725">
    <property type="entry name" value="FYVE_PIKfyve_Fab1"/>
    <property type="match status" value="1"/>
</dbReference>
<evidence type="ECO:0000256" key="26">
    <source>
        <dbReference type="ARBA" id="ARBA00077675"/>
    </source>
</evidence>
<dbReference type="GO" id="GO:0032438">
    <property type="term" value="P:melanosome organization"/>
    <property type="evidence" value="ECO:0007669"/>
    <property type="project" value="UniProtKB-ARBA"/>
</dbReference>
<feature type="region of interest" description="Disordered" evidence="30">
    <location>
        <begin position="1"/>
        <end position="38"/>
    </location>
</feature>
<name>A0A672T0B7_SINGR</name>
<evidence type="ECO:0000256" key="6">
    <source>
        <dbReference type="ARBA" id="ARBA00022679"/>
    </source>
</evidence>
<dbReference type="SUPFAM" id="SSF46785">
    <property type="entry name" value="Winged helix' DNA-binding domain"/>
    <property type="match status" value="1"/>
</dbReference>
<dbReference type="GO" id="GO:1903426">
    <property type="term" value="P:regulation of reactive oxygen species biosynthetic process"/>
    <property type="evidence" value="ECO:0007669"/>
    <property type="project" value="TreeGrafter"/>
</dbReference>
<keyword evidence="15" id="KW-0443">Lipid metabolism</keyword>
<dbReference type="PROSITE" id="PS50178">
    <property type="entry name" value="ZF_FYVE"/>
    <property type="match status" value="1"/>
</dbReference>
<dbReference type="Gene3D" id="1.10.10.10">
    <property type="entry name" value="Winged helix-like DNA-binding domain superfamily/Winged helix DNA-binding domain"/>
    <property type="match status" value="1"/>
</dbReference>
<dbReference type="InterPro" id="IPR002423">
    <property type="entry name" value="Cpn60/GroEL/TCP-1"/>
</dbReference>
<keyword evidence="8 29" id="KW-0547">Nucleotide-binding</keyword>
<keyword evidence="12" id="KW-0862">Zinc</keyword>
<dbReference type="InterPro" id="IPR002498">
    <property type="entry name" value="PInositol-4-P-4/5-kinase_core"/>
</dbReference>
<dbReference type="CDD" id="cd04448">
    <property type="entry name" value="DEP_PIKfyve"/>
    <property type="match status" value="1"/>
</dbReference>
<dbReference type="FunFam" id="3.30.810.10:FF:000001">
    <property type="entry name" value="1-phosphatidylinositol 3-phosphate 5-kinase FAB1"/>
    <property type="match status" value="1"/>
</dbReference>
<dbReference type="GO" id="GO:0000139">
    <property type="term" value="C:Golgi membrane"/>
    <property type="evidence" value="ECO:0007669"/>
    <property type="project" value="UniProtKB-ARBA"/>
</dbReference>
<evidence type="ECO:0000256" key="30">
    <source>
        <dbReference type="SAM" id="MobiDB-lite"/>
    </source>
</evidence>
<dbReference type="GO" id="GO:0005524">
    <property type="term" value="F:ATP binding"/>
    <property type="evidence" value="ECO:0007669"/>
    <property type="project" value="UniProtKB-UniRule"/>
</dbReference>
<evidence type="ECO:0000256" key="10">
    <source>
        <dbReference type="ARBA" id="ARBA00022771"/>
    </source>
</evidence>
<dbReference type="InterPro" id="IPR027409">
    <property type="entry name" value="GroEL-like_apical_dom_sf"/>
</dbReference>
<evidence type="ECO:0000256" key="22">
    <source>
        <dbReference type="ARBA" id="ARBA00065580"/>
    </source>
</evidence>
<dbReference type="SMART" id="SM00064">
    <property type="entry name" value="FYVE"/>
    <property type="match status" value="1"/>
</dbReference>
<dbReference type="GO" id="GO:0008270">
    <property type="term" value="F:zinc ion binding"/>
    <property type="evidence" value="ECO:0007669"/>
    <property type="project" value="UniProtKB-KW"/>
</dbReference>
<dbReference type="GO" id="GO:0031901">
    <property type="term" value="C:early endosome membrane"/>
    <property type="evidence" value="ECO:0007669"/>
    <property type="project" value="UniProtKB-SubCell"/>
</dbReference>
<dbReference type="Gene3D" id="3.30.810.10">
    <property type="entry name" value="2-Layer Sandwich"/>
    <property type="match status" value="1"/>
</dbReference>
<keyword evidence="10 28" id="KW-0863">Zinc-finger</keyword>
<dbReference type="SUPFAM" id="SSF56104">
    <property type="entry name" value="SAICAR synthase-like"/>
    <property type="match status" value="1"/>
</dbReference>
<accession>A0A672T0B7</accession>
<dbReference type="InterPro" id="IPR044769">
    <property type="entry name" value="PIKfyve_PIPKc"/>
</dbReference>
<dbReference type="SUPFAM" id="SSF57903">
    <property type="entry name" value="FYVE/PHD zinc finger"/>
    <property type="match status" value="1"/>
</dbReference>
<feature type="region of interest" description="Disordered" evidence="30">
    <location>
        <begin position="56"/>
        <end position="116"/>
    </location>
</feature>
<dbReference type="SUPFAM" id="SSF52029">
    <property type="entry name" value="GroEL apical domain-like"/>
    <property type="match status" value="1"/>
</dbReference>
<feature type="region of interest" description="Disordered" evidence="30">
    <location>
        <begin position="821"/>
        <end position="853"/>
    </location>
</feature>
<reference evidence="34" key="1">
    <citation type="submission" date="2025-08" db="UniProtKB">
        <authorList>
            <consortium name="Ensembl"/>
        </authorList>
    </citation>
    <scope>IDENTIFICATION</scope>
</reference>
<keyword evidence="16" id="KW-0472">Membrane</keyword>
<dbReference type="GO" id="GO:0008104">
    <property type="term" value="P:intracellular protein localization"/>
    <property type="evidence" value="ECO:0007669"/>
    <property type="project" value="UniProtKB-ARBA"/>
</dbReference>
<evidence type="ECO:0000256" key="15">
    <source>
        <dbReference type="ARBA" id="ARBA00023098"/>
    </source>
</evidence>
<dbReference type="Pfam" id="PF01504">
    <property type="entry name" value="PIP5K"/>
    <property type="match status" value="2"/>
</dbReference>
<comment type="catalytic activity">
    <reaction evidence="20">
        <text>a 1,2-diacyl-sn-glycero-3-phospho-(1D-myo-inositol) + ATP = a 1,2-diacyl-sn-glycero-3-phospho-(1D-myo-inositol-5-phosphate) + ADP + H(+)</text>
        <dbReference type="Rhea" id="RHEA:44680"/>
        <dbReference type="ChEBI" id="CHEBI:15378"/>
        <dbReference type="ChEBI" id="CHEBI:30616"/>
        <dbReference type="ChEBI" id="CHEBI:57795"/>
        <dbReference type="ChEBI" id="CHEBI:57880"/>
        <dbReference type="ChEBI" id="CHEBI:456216"/>
    </reaction>
    <physiologicalReaction direction="left-to-right" evidence="20">
        <dbReference type="Rhea" id="RHEA:44681"/>
    </physiologicalReaction>
</comment>
<evidence type="ECO:0000256" key="24">
    <source>
        <dbReference type="ARBA" id="ARBA00076918"/>
    </source>
</evidence>
<keyword evidence="35" id="KW-1185">Reference proteome</keyword>
<keyword evidence="7" id="KW-0479">Metal-binding</keyword>